<dbReference type="Gene3D" id="2.60.40.10">
    <property type="entry name" value="Immunoglobulins"/>
    <property type="match status" value="1"/>
</dbReference>
<sequence>MGCVLLAVLFCLPFSTAKVHTLQYFYTATSGISSFPEFISVGMVDGVDISYYDSILRKGMPKQSWMKMNQEYWESETSVGMGHHQIFKANIEILKGRFNHIEGVHVLQKKYGCEWDDETTATDGYEQFGYDGNDFLSLDLKTKRWIAPVSQAILSKTKWDSDKMYLEKRNDYFGRVCIDWLKTYVQYGSSTLERKVPPEVFLSQKDSSVVCHATGFYPDGVMITWKRNGEEMQDDVDVGETLPNEDGTFQKRAELTVSPEERKKGHYTCEVAHESGETIVKTLIVEDGNTLGIIIGCVIIVIIGAIVGAVMMKKKGYKKAEREYFLQL</sequence>
<dbReference type="PROSITE" id="PS50835">
    <property type="entry name" value="IG_LIKE"/>
    <property type="match status" value="1"/>
</dbReference>
<comment type="caution">
    <text evidence="7">The sequence shown here is derived from an EMBL/GenBank/DDBJ whole genome shotgun (WGS) entry which is preliminary data.</text>
</comment>
<dbReference type="SMART" id="SM00407">
    <property type="entry name" value="IGc1"/>
    <property type="match status" value="1"/>
</dbReference>
<dbReference type="InterPro" id="IPR013783">
    <property type="entry name" value="Ig-like_fold"/>
</dbReference>
<dbReference type="InterPro" id="IPR011162">
    <property type="entry name" value="MHC_I/II-like_Ag-recog"/>
</dbReference>
<dbReference type="PANTHER" id="PTHR16675">
    <property type="entry name" value="MHC CLASS I-RELATED"/>
    <property type="match status" value="1"/>
</dbReference>
<keyword evidence="4" id="KW-1133">Transmembrane helix</keyword>
<comment type="similarity">
    <text evidence="3">Belongs to the MHC class I family.</text>
</comment>
<keyword evidence="1" id="KW-0325">Glycoprotein</keyword>
<dbReference type="GO" id="GO:0006955">
    <property type="term" value="P:immune response"/>
    <property type="evidence" value="ECO:0007669"/>
    <property type="project" value="TreeGrafter"/>
</dbReference>
<evidence type="ECO:0000256" key="4">
    <source>
        <dbReference type="SAM" id="Phobius"/>
    </source>
</evidence>
<keyword evidence="4" id="KW-0812">Transmembrane</keyword>
<feature type="chain" id="PRO_5043630327" description="Ig-like domain-containing protein" evidence="5">
    <location>
        <begin position="18"/>
        <end position="328"/>
    </location>
</feature>
<keyword evidence="5" id="KW-0732">Signal</keyword>
<dbReference type="PRINTS" id="PR01638">
    <property type="entry name" value="MHCCLASSI"/>
</dbReference>
<dbReference type="InterPro" id="IPR050208">
    <property type="entry name" value="MHC_class-I_related"/>
</dbReference>
<dbReference type="PANTHER" id="PTHR16675:SF237">
    <property type="entry name" value="MHC CLASS I ANTIGEN TRANSCRIPT VARIANT 1-RELATED"/>
    <property type="match status" value="1"/>
</dbReference>
<dbReference type="InterPro" id="IPR036179">
    <property type="entry name" value="Ig-like_dom_sf"/>
</dbReference>
<dbReference type="AlphaFoldDB" id="A0AAV6GMG2"/>
<dbReference type="GO" id="GO:0009897">
    <property type="term" value="C:external side of plasma membrane"/>
    <property type="evidence" value="ECO:0007669"/>
    <property type="project" value="TreeGrafter"/>
</dbReference>
<dbReference type="Pfam" id="PF00129">
    <property type="entry name" value="MHC_I"/>
    <property type="match status" value="1"/>
</dbReference>
<gene>
    <name evidence="7" type="ORF">AALO_G00142590</name>
</gene>
<dbReference type="Pfam" id="PF07654">
    <property type="entry name" value="C1-set"/>
    <property type="match status" value="1"/>
</dbReference>
<keyword evidence="4" id="KW-0472">Membrane</keyword>
<dbReference type="CDD" id="cd07698">
    <property type="entry name" value="IgC1_MHC_I_alpha3"/>
    <property type="match status" value="1"/>
</dbReference>
<dbReference type="InterPro" id="IPR003006">
    <property type="entry name" value="Ig/MHC_CS"/>
</dbReference>
<protein>
    <recommendedName>
        <fullName evidence="6">Ig-like domain-containing protein</fullName>
    </recommendedName>
</protein>
<dbReference type="GO" id="GO:0005615">
    <property type="term" value="C:extracellular space"/>
    <property type="evidence" value="ECO:0007669"/>
    <property type="project" value="TreeGrafter"/>
</dbReference>
<proteinExistence type="inferred from homology"/>
<dbReference type="FunFam" id="3.30.500.10:FF:000001">
    <property type="entry name" value="H-2 class I histocompatibility antigen, alpha chain"/>
    <property type="match status" value="1"/>
</dbReference>
<dbReference type="Proteomes" id="UP000823561">
    <property type="component" value="Chromosome 10"/>
</dbReference>
<name>A0AAV6GMG2_9TELE</name>
<accession>A0AAV6GMG2</accession>
<dbReference type="InterPro" id="IPR003597">
    <property type="entry name" value="Ig_C1-set"/>
</dbReference>
<evidence type="ECO:0000256" key="5">
    <source>
        <dbReference type="SAM" id="SignalP"/>
    </source>
</evidence>
<feature type="signal peptide" evidence="5">
    <location>
        <begin position="1"/>
        <end position="17"/>
    </location>
</feature>
<feature type="domain" description="Ig-like" evidence="6">
    <location>
        <begin position="208"/>
        <end position="280"/>
    </location>
</feature>
<dbReference type="InterPro" id="IPR037055">
    <property type="entry name" value="MHC_I-like_Ag-recog_sf"/>
</dbReference>
<dbReference type="PROSITE" id="PS00290">
    <property type="entry name" value="IG_MHC"/>
    <property type="match status" value="1"/>
</dbReference>
<evidence type="ECO:0000256" key="3">
    <source>
        <dbReference type="RuleBase" id="RU004439"/>
    </source>
</evidence>
<evidence type="ECO:0000256" key="2">
    <source>
        <dbReference type="ARBA" id="ARBA00023319"/>
    </source>
</evidence>
<evidence type="ECO:0000256" key="1">
    <source>
        <dbReference type="ARBA" id="ARBA00023180"/>
    </source>
</evidence>
<dbReference type="SUPFAM" id="SSF48726">
    <property type="entry name" value="Immunoglobulin"/>
    <property type="match status" value="1"/>
</dbReference>
<dbReference type="InterPro" id="IPR011161">
    <property type="entry name" value="MHC_I-like_Ag-recog"/>
</dbReference>
<evidence type="ECO:0000313" key="7">
    <source>
        <dbReference type="EMBL" id="KAG5275011.1"/>
    </source>
</evidence>
<dbReference type="EMBL" id="JADWDJ010000010">
    <property type="protein sequence ID" value="KAG5275011.1"/>
    <property type="molecule type" value="Genomic_DNA"/>
</dbReference>
<keyword evidence="8" id="KW-1185">Reference proteome</keyword>
<reference evidence="7" key="1">
    <citation type="submission" date="2020-10" db="EMBL/GenBank/DDBJ databases">
        <title>Chromosome-scale genome assembly of the Allis shad, Alosa alosa.</title>
        <authorList>
            <person name="Margot Z."/>
            <person name="Christophe K."/>
            <person name="Cabau C."/>
            <person name="Louis A."/>
            <person name="Berthelot C."/>
            <person name="Parey E."/>
            <person name="Roest Crollius H."/>
            <person name="Montfort J."/>
            <person name="Robinson-Rechavi M."/>
            <person name="Bucao C."/>
            <person name="Bouchez O."/>
            <person name="Gislard M."/>
            <person name="Lluch J."/>
            <person name="Milhes M."/>
            <person name="Lampietro C."/>
            <person name="Lopez Roques C."/>
            <person name="Donnadieu C."/>
            <person name="Braasch I."/>
            <person name="Desvignes T."/>
            <person name="Postlethwait J."/>
            <person name="Bobe J."/>
            <person name="Guiguen Y."/>
        </authorList>
    </citation>
    <scope>NUCLEOTIDE SEQUENCE</scope>
    <source>
        <strain evidence="7">M-15738</strain>
        <tissue evidence="7">Blood</tissue>
    </source>
</reference>
<evidence type="ECO:0000313" key="8">
    <source>
        <dbReference type="Proteomes" id="UP000823561"/>
    </source>
</evidence>
<feature type="transmembrane region" description="Helical" evidence="4">
    <location>
        <begin position="291"/>
        <end position="312"/>
    </location>
</feature>
<evidence type="ECO:0000259" key="6">
    <source>
        <dbReference type="PROSITE" id="PS50835"/>
    </source>
</evidence>
<dbReference type="Gene3D" id="3.30.500.10">
    <property type="entry name" value="MHC class I-like antigen recognition-like"/>
    <property type="match status" value="1"/>
</dbReference>
<organism evidence="7 8">
    <name type="scientific">Alosa alosa</name>
    <name type="common">allis shad</name>
    <dbReference type="NCBI Taxonomy" id="278164"/>
    <lineage>
        <taxon>Eukaryota</taxon>
        <taxon>Metazoa</taxon>
        <taxon>Chordata</taxon>
        <taxon>Craniata</taxon>
        <taxon>Vertebrata</taxon>
        <taxon>Euteleostomi</taxon>
        <taxon>Actinopterygii</taxon>
        <taxon>Neopterygii</taxon>
        <taxon>Teleostei</taxon>
        <taxon>Clupei</taxon>
        <taxon>Clupeiformes</taxon>
        <taxon>Clupeoidei</taxon>
        <taxon>Clupeidae</taxon>
        <taxon>Alosa</taxon>
    </lineage>
</organism>
<dbReference type="InterPro" id="IPR007110">
    <property type="entry name" value="Ig-like_dom"/>
</dbReference>
<dbReference type="SUPFAM" id="SSF54452">
    <property type="entry name" value="MHC antigen-recognition domain"/>
    <property type="match status" value="1"/>
</dbReference>
<keyword evidence="2" id="KW-0393">Immunoglobulin domain</keyword>
<dbReference type="InterPro" id="IPR001039">
    <property type="entry name" value="MHC_I_a_a1/a2"/>
</dbReference>